<gene>
    <name evidence="1" type="ORF">PACLA_8A005888</name>
</gene>
<evidence type="ECO:0000313" key="2">
    <source>
        <dbReference type="Proteomes" id="UP001152795"/>
    </source>
</evidence>
<dbReference type="EMBL" id="CACRXK020000170">
    <property type="protein sequence ID" value="CAB3979115.1"/>
    <property type="molecule type" value="Genomic_DNA"/>
</dbReference>
<evidence type="ECO:0000313" key="1">
    <source>
        <dbReference type="EMBL" id="CAB3979115.1"/>
    </source>
</evidence>
<name>A0A6S7FHS2_PARCT</name>
<dbReference type="Proteomes" id="UP001152795">
    <property type="component" value="Unassembled WGS sequence"/>
</dbReference>
<keyword evidence="2" id="KW-1185">Reference proteome</keyword>
<sequence length="114" mass="12992">MTAVENRALSVTSSAFLSVLEVFDAQSLVNLQCGRMVELEIEFQIPAGEYDDYGVQQCKEVMKIISQMQHIKESGMDFDPRLANRFMRCLKEAVLAGVWKGLCPEWFVDDKNRP</sequence>
<proteinExistence type="predicted"/>
<comment type="caution">
    <text evidence="1">The sequence shown here is derived from an EMBL/GenBank/DDBJ whole genome shotgun (WGS) entry which is preliminary data.</text>
</comment>
<feature type="non-terminal residue" evidence="1">
    <location>
        <position position="1"/>
    </location>
</feature>
<protein>
    <submittedName>
        <fullName evidence="1">Uncharacterized protein</fullName>
    </submittedName>
</protein>
<organism evidence="1 2">
    <name type="scientific">Paramuricea clavata</name>
    <name type="common">Red gorgonian</name>
    <name type="synonym">Violescent sea-whip</name>
    <dbReference type="NCBI Taxonomy" id="317549"/>
    <lineage>
        <taxon>Eukaryota</taxon>
        <taxon>Metazoa</taxon>
        <taxon>Cnidaria</taxon>
        <taxon>Anthozoa</taxon>
        <taxon>Octocorallia</taxon>
        <taxon>Malacalcyonacea</taxon>
        <taxon>Plexauridae</taxon>
        <taxon>Paramuricea</taxon>
    </lineage>
</organism>
<reference evidence="1" key="1">
    <citation type="submission" date="2020-04" db="EMBL/GenBank/DDBJ databases">
        <authorList>
            <person name="Alioto T."/>
            <person name="Alioto T."/>
            <person name="Gomez Garrido J."/>
        </authorList>
    </citation>
    <scope>NUCLEOTIDE SEQUENCE</scope>
    <source>
        <strain evidence="1">A484AB</strain>
    </source>
</reference>
<accession>A0A6S7FHS2</accession>
<dbReference type="AlphaFoldDB" id="A0A6S7FHS2"/>